<dbReference type="EMBL" id="CP024785">
    <property type="protein sequence ID" value="AUB36824.1"/>
    <property type="molecule type" value="Genomic_DNA"/>
</dbReference>
<dbReference type="AlphaFoldDB" id="A0A2K8SMX7"/>
<evidence type="ECO:0000313" key="1">
    <source>
        <dbReference type="EMBL" id="AUB36824.1"/>
    </source>
</evidence>
<evidence type="ECO:0008006" key="3">
    <source>
        <dbReference type="Google" id="ProtNLM"/>
    </source>
</evidence>
<sequence>MNIKELLLQEIESSSDVLLAETLDFLRFLKTKPGTEEISLDLSTEKNDDTSNQKIKPEIQEATPIIRGSKAEDLLKFAGTWQGDDFEECLQLVYETRSSAEF</sequence>
<keyword evidence="2" id="KW-1185">Reference proteome</keyword>
<dbReference type="OrthoDB" id="532875at2"/>
<gene>
    <name evidence="1" type="ORF">COO91_02749</name>
</gene>
<dbReference type="RefSeq" id="WP_100898651.1">
    <property type="nucleotide sequence ID" value="NZ_CAWNNC010000001.1"/>
</dbReference>
<accession>A0A2K8SMX7</accession>
<dbReference type="KEGG" id="nfl:COO91_02749"/>
<evidence type="ECO:0000313" key="2">
    <source>
        <dbReference type="Proteomes" id="UP000232003"/>
    </source>
</evidence>
<dbReference type="Proteomes" id="UP000232003">
    <property type="component" value="Chromosome"/>
</dbReference>
<proteinExistence type="predicted"/>
<reference evidence="1 2" key="1">
    <citation type="submission" date="2017-11" db="EMBL/GenBank/DDBJ databases">
        <title>Complete genome of a free-living desiccation-tolerant cyanobacterium and its photosynthetic adaptation to extreme terrestrial habitat.</title>
        <authorList>
            <person name="Shang J."/>
        </authorList>
    </citation>
    <scope>NUCLEOTIDE SEQUENCE [LARGE SCALE GENOMIC DNA]</scope>
    <source>
        <strain evidence="1 2">CCNUN1</strain>
    </source>
</reference>
<protein>
    <recommendedName>
        <fullName evidence="3">DUF2281 domain-containing protein</fullName>
    </recommendedName>
</protein>
<organism evidence="1 2">
    <name type="scientific">Nostoc flagelliforme CCNUN1</name>
    <dbReference type="NCBI Taxonomy" id="2038116"/>
    <lineage>
        <taxon>Bacteria</taxon>
        <taxon>Bacillati</taxon>
        <taxon>Cyanobacteriota</taxon>
        <taxon>Cyanophyceae</taxon>
        <taxon>Nostocales</taxon>
        <taxon>Nostocaceae</taxon>
        <taxon>Nostoc</taxon>
    </lineage>
</organism>
<name>A0A2K8SMX7_9NOSO</name>